<dbReference type="SMART" id="SM01053">
    <property type="entry name" value="CaMBD"/>
    <property type="match status" value="1"/>
</dbReference>
<dbReference type="PANTHER" id="PTHR10153">
    <property type="entry name" value="SMALL CONDUCTANCE CALCIUM-ACTIVATED POTASSIUM CHANNEL"/>
    <property type="match status" value="1"/>
</dbReference>
<evidence type="ECO:0000313" key="12">
    <source>
        <dbReference type="Proteomes" id="UP001642540"/>
    </source>
</evidence>
<dbReference type="Proteomes" id="UP001642540">
    <property type="component" value="Unassembled WGS sequence"/>
</dbReference>
<organism evidence="11 12">
    <name type="scientific">Orchesella dallaii</name>
    <dbReference type="NCBI Taxonomy" id="48710"/>
    <lineage>
        <taxon>Eukaryota</taxon>
        <taxon>Metazoa</taxon>
        <taxon>Ecdysozoa</taxon>
        <taxon>Arthropoda</taxon>
        <taxon>Hexapoda</taxon>
        <taxon>Collembola</taxon>
        <taxon>Entomobryomorpha</taxon>
        <taxon>Entomobryoidea</taxon>
        <taxon>Orchesellidae</taxon>
        <taxon>Orchesellinae</taxon>
        <taxon>Orchesella</taxon>
    </lineage>
</organism>
<accession>A0ABP1QGF5</accession>
<evidence type="ECO:0000256" key="5">
    <source>
        <dbReference type="ARBA" id="ARBA00023065"/>
    </source>
</evidence>
<feature type="transmembrane region" description="Helical" evidence="9">
    <location>
        <begin position="456"/>
        <end position="477"/>
    </location>
</feature>
<dbReference type="SUPFAM" id="SSF81324">
    <property type="entry name" value="Voltage-gated potassium channels"/>
    <property type="match status" value="1"/>
</dbReference>
<feature type="region of interest" description="Disordered" evidence="8">
    <location>
        <begin position="1"/>
        <end position="57"/>
    </location>
</feature>
<evidence type="ECO:0000256" key="3">
    <source>
        <dbReference type="ARBA" id="ARBA00022692"/>
    </source>
</evidence>
<gene>
    <name evidence="11" type="ORF">ODALV1_LOCUS11021</name>
</gene>
<dbReference type="Gene3D" id="1.10.287.70">
    <property type="match status" value="2"/>
</dbReference>
<dbReference type="InterPro" id="IPR013099">
    <property type="entry name" value="K_chnl_dom"/>
</dbReference>
<dbReference type="PRINTS" id="PR01451">
    <property type="entry name" value="SKCHANNEL"/>
</dbReference>
<evidence type="ECO:0000259" key="10">
    <source>
        <dbReference type="SMART" id="SM01053"/>
    </source>
</evidence>
<keyword evidence="7" id="KW-0407">Ion channel</keyword>
<evidence type="ECO:0000256" key="2">
    <source>
        <dbReference type="ARBA" id="ARBA00022448"/>
    </source>
</evidence>
<evidence type="ECO:0000256" key="6">
    <source>
        <dbReference type="ARBA" id="ARBA00023136"/>
    </source>
</evidence>
<evidence type="ECO:0000256" key="9">
    <source>
        <dbReference type="SAM" id="Phobius"/>
    </source>
</evidence>
<feature type="region of interest" description="Disordered" evidence="8">
    <location>
        <begin position="831"/>
        <end position="884"/>
    </location>
</feature>
<feature type="transmembrane region" description="Helical" evidence="9">
    <location>
        <begin position="659"/>
        <end position="679"/>
    </location>
</feature>
<evidence type="ECO:0000313" key="11">
    <source>
        <dbReference type="EMBL" id="CAL8102013.1"/>
    </source>
</evidence>
<feature type="compositionally biased region" description="Gly residues" evidence="8">
    <location>
        <begin position="40"/>
        <end position="55"/>
    </location>
</feature>
<dbReference type="Pfam" id="PF03530">
    <property type="entry name" value="SK_channel"/>
    <property type="match status" value="1"/>
</dbReference>
<name>A0ABP1QGF5_9HEXA</name>
<keyword evidence="12" id="KW-1185">Reference proteome</keyword>
<keyword evidence="3 9" id="KW-0812">Transmembrane</keyword>
<keyword evidence="5" id="KW-0406">Ion transport</keyword>
<dbReference type="InterPro" id="IPR015449">
    <property type="entry name" value="K_chnl_Ca-activ_SK"/>
</dbReference>
<comment type="caution">
    <text evidence="11">The sequence shown here is derived from an EMBL/GenBank/DDBJ whole genome shotgun (WGS) entry which is preliminary data.</text>
</comment>
<evidence type="ECO:0000256" key="1">
    <source>
        <dbReference type="ARBA" id="ARBA00004141"/>
    </source>
</evidence>
<dbReference type="EMBL" id="CAXLJM020000033">
    <property type="protein sequence ID" value="CAL8102013.1"/>
    <property type="molecule type" value="Genomic_DNA"/>
</dbReference>
<evidence type="ECO:0000256" key="7">
    <source>
        <dbReference type="ARBA" id="ARBA00023303"/>
    </source>
</evidence>
<feature type="region of interest" description="Disordered" evidence="8">
    <location>
        <begin position="130"/>
        <end position="173"/>
    </location>
</feature>
<feature type="domain" description="Calmodulin-binding" evidence="10">
    <location>
        <begin position="697"/>
        <end position="773"/>
    </location>
</feature>
<evidence type="ECO:0000256" key="8">
    <source>
        <dbReference type="SAM" id="MobiDB-lite"/>
    </source>
</evidence>
<dbReference type="Pfam" id="PF02888">
    <property type="entry name" value="CaMBD"/>
    <property type="match status" value="1"/>
</dbReference>
<feature type="transmembrane region" description="Helical" evidence="9">
    <location>
        <begin position="628"/>
        <end position="647"/>
    </location>
</feature>
<comment type="subcellular location">
    <subcellularLocation>
        <location evidence="1">Membrane</location>
        <topology evidence="1">Multi-pass membrane protein</topology>
    </subcellularLocation>
</comment>
<keyword evidence="2" id="KW-0813">Transport</keyword>
<evidence type="ECO:0000256" key="4">
    <source>
        <dbReference type="ARBA" id="ARBA00022989"/>
    </source>
</evidence>
<feature type="compositionally biased region" description="Low complexity" evidence="8">
    <location>
        <begin position="136"/>
        <end position="147"/>
    </location>
</feature>
<reference evidence="11 12" key="1">
    <citation type="submission" date="2024-08" db="EMBL/GenBank/DDBJ databases">
        <authorList>
            <person name="Cucini C."/>
            <person name="Frati F."/>
        </authorList>
    </citation>
    <scope>NUCLEOTIDE SEQUENCE [LARGE SCALE GENOMIC DNA]</scope>
</reference>
<sequence>MATTRDGNRADSTEKLLQPELVAPAPKISSNSGYFSEVEGSGGSGGGGSVNGGGSQSRNRVPLGLCVQQTAISTPSASISVDEPPIMISTDDDPDNVQVLLGRNPSFEHATGGNSIDSSSHTVHDVELTISGGGSASHSIHSSSNVPGSGGGVQYERGGSFPGNPHLHDPSCKHRYLAPSGRYGKCEHSQTLQEAQLSRNASRDSVHSIHLTEAGPLGVNATSAAACSSAATTGCSSSAGGVPVYIQGSSSNSRDPAIRRQHSQPESSCMYCNTHSSTSLRHLRDPGEGIAAIAADSLRFNGAIRQFKQHTLLLNPLTLAQSRRTRFRRAYTTEATGESETSRLRKPVSTLSIPGAMKSIDRNREDEGALVGVHAENPKFGASRNPSINLLFSGIGKAKPNVGYRLGRRKALFEKRKRISDYALVMGIIGIGFMVLENELSSANVYDKASFYSTALKTLISVSTLILLGLIVAYHALEVQLFMIDNCADDWRIAMTWQRMAKIGLELTICAIHPVPGKYDFTWTTKMANHGGYLKTEKVPIDVALSLPMFFRLYLICRVMLLHSKLFTDASSRSIGALNRINFNTRFVLKTLMTICPGTVLLVFMVSLWIIASWTLRQCERNHDPDHANLLNSMWLIAITFLCVGYGDIVPNTYCGRGICVACGMMGAGCTALLVAVVSRKLELTRAEKHVHTFMMDNILTKKLKNAAANVLRETWLIYKHTKLVKRMNASRVRAHQRKFLLAIYALRKVKMDQRKLMDNASTITDMAKTQSMVYEIVSDLTGRQDQVDDRLTAIEGKMAVINEQLEALPQVINQSLVHYFAEAHSKQNLLHPESAGSPHNLPHSKSVPTSATLSNKPFLPNSASSTANSQLQLHQPAPSRTQP</sequence>
<proteinExistence type="predicted"/>
<keyword evidence="6 9" id="KW-0472">Membrane</keyword>
<dbReference type="SUPFAM" id="SSF81327">
    <property type="entry name" value="Small-conductance potassium channel"/>
    <property type="match status" value="1"/>
</dbReference>
<feature type="region of interest" description="Disordered" evidence="8">
    <location>
        <begin position="246"/>
        <end position="270"/>
    </location>
</feature>
<feature type="compositionally biased region" description="Polar residues" evidence="8">
    <location>
        <begin position="847"/>
        <end position="884"/>
    </location>
</feature>
<feature type="transmembrane region" description="Helical" evidence="9">
    <location>
        <begin position="592"/>
        <end position="616"/>
    </location>
</feature>
<dbReference type="InterPro" id="IPR036122">
    <property type="entry name" value="CaM-bd_dom_sf"/>
</dbReference>
<dbReference type="InterPro" id="IPR004178">
    <property type="entry name" value="CaM-bd_dom"/>
</dbReference>
<feature type="compositionally biased region" description="Basic and acidic residues" evidence="8">
    <location>
        <begin position="1"/>
        <end position="14"/>
    </location>
</feature>
<dbReference type="Pfam" id="PF07885">
    <property type="entry name" value="Ion_trans_2"/>
    <property type="match status" value="1"/>
</dbReference>
<feature type="transmembrane region" description="Helical" evidence="9">
    <location>
        <begin position="419"/>
        <end position="436"/>
    </location>
</feature>
<keyword evidence="4 9" id="KW-1133">Transmembrane helix</keyword>
<protein>
    <recommendedName>
        <fullName evidence="10">Calmodulin-binding domain-containing protein</fullName>
    </recommendedName>
</protein>